<proteinExistence type="predicted"/>
<dbReference type="PROSITE" id="PS50850">
    <property type="entry name" value="MFS"/>
    <property type="match status" value="1"/>
</dbReference>
<feature type="domain" description="Major facilitator superfamily (MFS) profile" evidence="8">
    <location>
        <begin position="67"/>
        <end position="490"/>
    </location>
</feature>
<evidence type="ECO:0000259" key="8">
    <source>
        <dbReference type="PROSITE" id="PS50850"/>
    </source>
</evidence>
<evidence type="ECO:0000256" key="3">
    <source>
        <dbReference type="ARBA" id="ARBA00022692"/>
    </source>
</evidence>
<evidence type="ECO:0000313" key="10">
    <source>
        <dbReference type="Proteomes" id="UP001149074"/>
    </source>
</evidence>
<evidence type="ECO:0000256" key="5">
    <source>
        <dbReference type="ARBA" id="ARBA00023136"/>
    </source>
</evidence>
<dbReference type="InterPro" id="IPR011701">
    <property type="entry name" value="MFS"/>
</dbReference>
<reference evidence="9" key="1">
    <citation type="submission" date="2022-11" db="EMBL/GenBank/DDBJ databases">
        <authorList>
            <person name="Petersen C."/>
        </authorList>
    </citation>
    <scope>NUCLEOTIDE SEQUENCE</scope>
    <source>
        <strain evidence="9">IBT 30761</strain>
    </source>
</reference>
<feature type="transmembrane region" description="Helical" evidence="7">
    <location>
        <begin position="338"/>
        <end position="355"/>
    </location>
</feature>
<feature type="transmembrane region" description="Helical" evidence="7">
    <location>
        <begin position="299"/>
        <end position="318"/>
    </location>
</feature>
<feature type="transmembrane region" description="Helical" evidence="7">
    <location>
        <begin position="391"/>
        <end position="408"/>
    </location>
</feature>
<evidence type="ECO:0000313" key="9">
    <source>
        <dbReference type="EMBL" id="KAJ5085483.1"/>
    </source>
</evidence>
<accession>A0A9W9JXR7</accession>
<keyword evidence="4 7" id="KW-1133">Transmembrane helix</keyword>
<feature type="transmembrane region" description="Helical" evidence="7">
    <location>
        <begin position="595"/>
        <end position="616"/>
    </location>
</feature>
<evidence type="ECO:0000256" key="1">
    <source>
        <dbReference type="ARBA" id="ARBA00004141"/>
    </source>
</evidence>
<feature type="transmembrane region" description="Helical" evidence="7">
    <location>
        <begin position="367"/>
        <end position="385"/>
    </location>
</feature>
<dbReference type="GO" id="GO:0022857">
    <property type="term" value="F:transmembrane transporter activity"/>
    <property type="evidence" value="ECO:0007669"/>
    <property type="project" value="InterPro"/>
</dbReference>
<dbReference type="FunFam" id="1.20.1250.20:FF:000364">
    <property type="entry name" value="MFS general substrate transporter"/>
    <property type="match status" value="1"/>
</dbReference>
<comment type="caution">
    <text evidence="9">The sequence shown here is derived from an EMBL/GenBank/DDBJ whole genome shotgun (WGS) entry which is preliminary data.</text>
</comment>
<dbReference type="Gene3D" id="1.20.1250.20">
    <property type="entry name" value="MFS general substrate transporter like domains"/>
    <property type="match status" value="4"/>
</dbReference>
<keyword evidence="3 7" id="KW-0812">Transmembrane</keyword>
<feature type="region of interest" description="Disordered" evidence="6">
    <location>
        <begin position="1"/>
        <end position="20"/>
    </location>
</feature>
<name>A0A9W9JXR7_9EURO</name>
<reference evidence="9" key="2">
    <citation type="journal article" date="2023" name="IMA Fungus">
        <title>Comparative genomic study of the Penicillium genus elucidates a diverse pangenome and 15 lateral gene transfer events.</title>
        <authorList>
            <person name="Petersen C."/>
            <person name="Sorensen T."/>
            <person name="Nielsen M.R."/>
            <person name="Sondergaard T.E."/>
            <person name="Sorensen J.L."/>
            <person name="Fitzpatrick D.A."/>
            <person name="Frisvad J.C."/>
            <person name="Nielsen K.L."/>
        </authorList>
    </citation>
    <scope>NUCLEOTIDE SEQUENCE</scope>
    <source>
        <strain evidence="9">IBT 30761</strain>
    </source>
</reference>
<dbReference type="PANTHER" id="PTHR43791">
    <property type="entry name" value="PERMEASE-RELATED"/>
    <property type="match status" value="1"/>
</dbReference>
<feature type="transmembrane region" description="Helical" evidence="7">
    <location>
        <begin position="558"/>
        <end position="575"/>
    </location>
</feature>
<feature type="transmembrane region" description="Helical" evidence="7">
    <location>
        <begin position="133"/>
        <end position="154"/>
    </location>
</feature>
<feature type="transmembrane region" description="Helical" evidence="7">
    <location>
        <begin position="874"/>
        <end position="895"/>
    </location>
</feature>
<dbReference type="OrthoDB" id="2962993at2759"/>
<dbReference type="InterPro" id="IPR020846">
    <property type="entry name" value="MFS_dom"/>
</dbReference>
<sequence length="918" mass="101489">MSRTERVSYEDVVDEKQRSSNHVEDYSNVTTIDNIQVLGLAPEDAEFYRGFTEEQRKAVLRKVDYRLVPMLAVLYLISHLDRANIGNAKIAGLTTDLGLSGIQYNIALSLFFIPYVLLEVPSNMLLKRFTRPSAYLGSLIVSWGIIMTLTGVIQNFAGLLVVRVLLGVFEAGFFPGAVYLCSFWYMPKNLATRLAVFYCASALSGAFSGLLAAGISKMSGVGGYEGWRWIFILEGLATIVLGVACFFLLIDSPKLSGKWLSQDEIRFLEIQHFIKDGGQFKDERKKTSWKDIRAVLSNWRMYLLAYILLCQSACSYGTKFTLPTITEGMGFKSTNAQLMTVPPYVAGAISAIFFSRLSDRFYWRAPFVVAPLLLVVIGYAIIIGLKGNLEANIGPGFFAIILTCMGIYPTHPATTSWTMNNLAPSNRRAIGGAFNICVGNIGGIIGSYMYISKEDPTYPTGFGLSLAFGGSALVAALVLEVSYMWANKKNGAISEVEIREKYSDEQLLDMENVDVESLKENETSHLEISPKATQQDPTFEGLSAEDTRQIEKRLVRKIDLHLISSLCLLFIFNILDRSNIANARLGGMQSDTQYQTAVAIMFVGYLLGQVPSNIVLTRVKPSKYIPVANFYLGLLVSSWYKPQEIAPRAAVLYYGNTIANGFGGLIAAGILDTLQGSKQNYPDGSSSSKAPAQWSQEHRQYGSYPTSHDRVNATQAANDEVDENGSIKEALVDAFTDPKAWALIMIQVCQLTSQTWTYFFPSIVKTLGFGNTATLLITVPVYVFGFFTSLGNSFIAQYTNQLATLIMWPLLIDIIGNVLVITTHYSPTIRSTVPRTRTKRAIVYALVNLFGNSSDIYGSYFFPSSDAPQYRMGGIILSSFAAGGIVLAAALGLWLRSINEKTESEEEADGQFRYKYLW</sequence>
<dbReference type="AlphaFoldDB" id="A0A9W9JXR7"/>
<dbReference type="RefSeq" id="XP_056470161.1">
    <property type="nucleotide sequence ID" value="XM_056622745.1"/>
</dbReference>
<dbReference type="GeneID" id="81361724"/>
<keyword evidence="2" id="KW-0813">Transport</keyword>
<dbReference type="PANTHER" id="PTHR43791:SF54">
    <property type="entry name" value="MAJOR FACILITATOR SUPERFAMILY (MFS) PROFILE DOMAIN-CONTAINING PROTEIN-RELATED"/>
    <property type="match status" value="1"/>
</dbReference>
<dbReference type="GO" id="GO:0016020">
    <property type="term" value="C:membrane"/>
    <property type="evidence" value="ECO:0007669"/>
    <property type="project" value="UniProtKB-SubCell"/>
</dbReference>
<feature type="transmembrane region" description="Helical" evidence="7">
    <location>
        <begin position="194"/>
        <end position="215"/>
    </location>
</feature>
<evidence type="ECO:0000256" key="6">
    <source>
        <dbReference type="SAM" id="MobiDB-lite"/>
    </source>
</evidence>
<dbReference type="Proteomes" id="UP001149074">
    <property type="component" value="Unassembled WGS sequence"/>
</dbReference>
<feature type="transmembrane region" description="Helical" evidence="7">
    <location>
        <begin position="63"/>
        <end position="81"/>
    </location>
</feature>
<feature type="transmembrane region" description="Helical" evidence="7">
    <location>
        <begin position="802"/>
        <end position="821"/>
    </location>
</feature>
<evidence type="ECO:0000256" key="4">
    <source>
        <dbReference type="ARBA" id="ARBA00022989"/>
    </source>
</evidence>
<keyword evidence="5 7" id="KW-0472">Membrane</keyword>
<dbReference type="EMBL" id="JAPQKI010000010">
    <property type="protein sequence ID" value="KAJ5085483.1"/>
    <property type="molecule type" value="Genomic_DNA"/>
</dbReference>
<feature type="transmembrane region" description="Helical" evidence="7">
    <location>
        <begin position="775"/>
        <end position="796"/>
    </location>
</feature>
<comment type="subcellular location">
    <subcellularLocation>
        <location evidence="1">Membrane</location>
        <topology evidence="1">Multi-pass membrane protein</topology>
    </subcellularLocation>
</comment>
<organism evidence="9 10">
    <name type="scientific">Penicillium argentinense</name>
    <dbReference type="NCBI Taxonomy" id="1131581"/>
    <lineage>
        <taxon>Eukaryota</taxon>
        <taxon>Fungi</taxon>
        <taxon>Dikarya</taxon>
        <taxon>Ascomycota</taxon>
        <taxon>Pezizomycotina</taxon>
        <taxon>Eurotiomycetes</taxon>
        <taxon>Eurotiomycetidae</taxon>
        <taxon>Eurotiales</taxon>
        <taxon>Aspergillaceae</taxon>
        <taxon>Penicillium</taxon>
    </lineage>
</organism>
<gene>
    <name evidence="9" type="ORF">N7532_010254</name>
</gene>
<dbReference type="FunFam" id="1.20.1250.20:FF:000034">
    <property type="entry name" value="MFS general substrate transporter"/>
    <property type="match status" value="1"/>
</dbReference>
<dbReference type="SUPFAM" id="SSF103473">
    <property type="entry name" value="MFS general substrate transporter"/>
    <property type="match status" value="2"/>
</dbReference>
<feature type="transmembrane region" description="Helical" evidence="7">
    <location>
        <begin position="652"/>
        <end position="671"/>
    </location>
</feature>
<feature type="transmembrane region" description="Helical" evidence="7">
    <location>
        <begin position="101"/>
        <end position="121"/>
    </location>
</feature>
<keyword evidence="10" id="KW-1185">Reference proteome</keyword>
<evidence type="ECO:0000256" key="2">
    <source>
        <dbReference type="ARBA" id="ARBA00022448"/>
    </source>
</evidence>
<dbReference type="Pfam" id="PF07690">
    <property type="entry name" value="MFS_1"/>
    <property type="match status" value="1"/>
</dbReference>
<dbReference type="InterPro" id="IPR036259">
    <property type="entry name" value="MFS_trans_sf"/>
</dbReference>
<feature type="transmembrane region" description="Helical" evidence="7">
    <location>
        <begin position="227"/>
        <end position="250"/>
    </location>
</feature>
<feature type="transmembrane region" description="Helical" evidence="7">
    <location>
        <begin position="429"/>
        <end position="451"/>
    </location>
</feature>
<feature type="transmembrane region" description="Helical" evidence="7">
    <location>
        <begin position="160"/>
        <end position="182"/>
    </location>
</feature>
<protein>
    <recommendedName>
        <fullName evidence="8">Major facilitator superfamily (MFS) profile domain-containing protein</fullName>
    </recommendedName>
</protein>
<evidence type="ECO:0000256" key="7">
    <source>
        <dbReference type="SAM" id="Phobius"/>
    </source>
</evidence>
<feature type="transmembrane region" description="Helical" evidence="7">
    <location>
        <begin position="841"/>
        <end position="862"/>
    </location>
</feature>
<feature type="transmembrane region" description="Helical" evidence="7">
    <location>
        <begin position="457"/>
        <end position="479"/>
    </location>
</feature>